<name>A0A915E6V9_9BILA</name>
<sequence>MLACAIFNNEVAGWSLEIVETTYSNKTRHIPTGSGPAIPVLTGCSSHIHVHEQAQKELGRVAQNAIASFGLFCLESCCPNHVVDRFSPIQPHGPCTDWLTDFVTNFSILHWTYGCRRCAHFSVEDIHRFCQLIYGQLIYGQLIYRSIDLQVN</sequence>
<dbReference type="AlphaFoldDB" id="A0A915E6V9"/>
<evidence type="ECO:0000313" key="1">
    <source>
        <dbReference type="Proteomes" id="UP000887574"/>
    </source>
</evidence>
<proteinExistence type="predicted"/>
<dbReference type="WBParaSite" id="jg2974">
    <property type="protein sequence ID" value="jg2974"/>
    <property type="gene ID" value="jg2974"/>
</dbReference>
<reference evidence="2" key="1">
    <citation type="submission" date="2022-11" db="UniProtKB">
        <authorList>
            <consortium name="WormBaseParasite"/>
        </authorList>
    </citation>
    <scope>IDENTIFICATION</scope>
</reference>
<protein>
    <submittedName>
        <fullName evidence="2">Uncharacterized protein</fullName>
    </submittedName>
</protein>
<organism evidence="1 2">
    <name type="scientific">Ditylenchus dipsaci</name>
    <dbReference type="NCBI Taxonomy" id="166011"/>
    <lineage>
        <taxon>Eukaryota</taxon>
        <taxon>Metazoa</taxon>
        <taxon>Ecdysozoa</taxon>
        <taxon>Nematoda</taxon>
        <taxon>Chromadorea</taxon>
        <taxon>Rhabditida</taxon>
        <taxon>Tylenchina</taxon>
        <taxon>Tylenchomorpha</taxon>
        <taxon>Sphaerularioidea</taxon>
        <taxon>Anguinidae</taxon>
        <taxon>Anguininae</taxon>
        <taxon>Ditylenchus</taxon>
    </lineage>
</organism>
<evidence type="ECO:0000313" key="2">
    <source>
        <dbReference type="WBParaSite" id="jg2974"/>
    </source>
</evidence>
<keyword evidence="1" id="KW-1185">Reference proteome</keyword>
<dbReference type="Proteomes" id="UP000887574">
    <property type="component" value="Unplaced"/>
</dbReference>
<accession>A0A915E6V9</accession>